<gene>
    <name evidence="1" type="ORF">BaRGS_00016442</name>
</gene>
<keyword evidence="2" id="KW-1185">Reference proteome</keyword>
<sequence length="72" mass="8155">MHLHTQRYCNAECGCKVVTDQFYPPSNHSDTVTDARFSFFLDDRSLFGGVFRSLRGGDDHLCVQNPQVGCKE</sequence>
<dbReference type="AlphaFoldDB" id="A0ABD0KZ15"/>
<dbReference type="Proteomes" id="UP001519460">
    <property type="component" value="Unassembled WGS sequence"/>
</dbReference>
<name>A0ABD0KZ15_9CAEN</name>
<organism evidence="1 2">
    <name type="scientific">Batillaria attramentaria</name>
    <dbReference type="NCBI Taxonomy" id="370345"/>
    <lineage>
        <taxon>Eukaryota</taxon>
        <taxon>Metazoa</taxon>
        <taxon>Spiralia</taxon>
        <taxon>Lophotrochozoa</taxon>
        <taxon>Mollusca</taxon>
        <taxon>Gastropoda</taxon>
        <taxon>Caenogastropoda</taxon>
        <taxon>Sorbeoconcha</taxon>
        <taxon>Cerithioidea</taxon>
        <taxon>Batillariidae</taxon>
        <taxon>Batillaria</taxon>
    </lineage>
</organism>
<dbReference type="EMBL" id="JACVVK020000104">
    <property type="protein sequence ID" value="KAK7492345.1"/>
    <property type="molecule type" value="Genomic_DNA"/>
</dbReference>
<proteinExistence type="predicted"/>
<evidence type="ECO:0000313" key="2">
    <source>
        <dbReference type="Proteomes" id="UP001519460"/>
    </source>
</evidence>
<reference evidence="1 2" key="1">
    <citation type="journal article" date="2023" name="Sci. Data">
        <title>Genome assembly of the Korean intertidal mud-creeper Batillaria attramentaria.</title>
        <authorList>
            <person name="Patra A.K."/>
            <person name="Ho P.T."/>
            <person name="Jun S."/>
            <person name="Lee S.J."/>
            <person name="Kim Y."/>
            <person name="Won Y.J."/>
        </authorList>
    </citation>
    <scope>NUCLEOTIDE SEQUENCE [LARGE SCALE GENOMIC DNA]</scope>
    <source>
        <strain evidence="1">Wonlab-2016</strain>
    </source>
</reference>
<accession>A0ABD0KZ15</accession>
<feature type="non-terminal residue" evidence="1">
    <location>
        <position position="72"/>
    </location>
</feature>
<protein>
    <submittedName>
        <fullName evidence="1">Uncharacterized protein</fullName>
    </submittedName>
</protein>
<evidence type="ECO:0000313" key="1">
    <source>
        <dbReference type="EMBL" id="KAK7492345.1"/>
    </source>
</evidence>
<comment type="caution">
    <text evidence="1">The sequence shown here is derived from an EMBL/GenBank/DDBJ whole genome shotgun (WGS) entry which is preliminary data.</text>
</comment>